<feature type="region of interest" description="Disordered" evidence="1">
    <location>
        <begin position="47"/>
        <end position="118"/>
    </location>
</feature>
<proteinExistence type="predicted"/>
<dbReference type="EMBL" id="JAGTTL010000021">
    <property type="protein sequence ID" value="KAK6306118.1"/>
    <property type="molecule type" value="Genomic_DNA"/>
</dbReference>
<sequence length="118" mass="12526">MPISSGAAGRVDVGIDTSIAWAPDGVKKEAKPVKNCDSYLRRYLESNVGKKKHNSNILGNASQHLAGPDGENMDTLSAGVSRDPNTQQKNGGSDGDRNTSGKQPKEESLKKSKTCTLL</sequence>
<accession>A0AAN8L739</accession>
<dbReference type="AlphaFoldDB" id="A0AAN8L739"/>
<organism evidence="2 3">
    <name type="scientific">Coregonus suidteri</name>
    <dbReference type="NCBI Taxonomy" id="861788"/>
    <lineage>
        <taxon>Eukaryota</taxon>
        <taxon>Metazoa</taxon>
        <taxon>Chordata</taxon>
        <taxon>Craniata</taxon>
        <taxon>Vertebrata</taxon>
        <taxon>Euteleostomi</taxon>
        <taxon>Actinopterygii</taxon>
        <taxon>Neopterygii</taxon>
        <taxon>Teleostei</taxon>
        <taxon>Protacanthopterygii</taxon>
        <taxon>Salmoniformes</taxon>
        <taxon>Salmonidae</taxon>
        <taxon>Coregoninae</taxon>
        <taxon>Coregonus</taxon>
    </lineage>
</organism>
<keyword evidence="3" id="KW-1185">Reference proteome</keyword>
<comment type="caution">
    <text evidence="2">The sequence shown here is derived from an EMBL/GenBank/DDBJ whole genome shotgun (WGS) entry which is preliminary data.</text>
</comment>
<evidence type="ECO:0000256" key="1">
    <source>
        <dbReference type="SAM" id="MobiDB-lite"/>
    </source>
</evidence>
<evidence type="ECO:0000313" key="2">
    <source>
        <dbReference type="EMBL" id="KAK6306118.1"/>
    </source>
</evidence>
<protein>
    <submittedName>
        <fullName evidence="2">Uncharacterized protein</fullName>
    </submittedName>
</protein>
<evidence type="ECO:0000313" key="3">
    <source>
        <dbReference type="Proteomes" id="UP001356427"/>
    </source>
</evidence>
<reference evidence="2 3" key="1">
    <citation type="submission" date="2021-04" db="EMBL/GenBank/DDBJ databases">
        <authorList>
            <person name="De Guttry C."/>
            <person name="Zahm M."/>
            <person name="Klopp C."/>
            <person name="Cabau C."/>
            <person name="Louis A."/>
            <person name="Berthelot C."/>
            <person name="Parey E."/>
            <person name="Roest Crollius H."/>
            <person name="Montfort J."/>
            <person name="Robinson-Rechavi M."/>
            <person name="Bucao C."/>
            <person name="Bouchez O."/>
            <person name="Gislard M."/>
            <person name="Lluch J."/>
            <person name="Milhes M."/>
            <person name="Lampietro C."/>
            <person name="Lopez Roques C."/>
            <person name="Donnadieu C."/>
            <person name="Braasch I."/>
            <person name="Desvignes T."/>
            <person name="Postlethwait J."/>
            <person name="Bobe J."/>
            <person name="Wedekind C."/>
            <person name="Guiguen Y."/>
        </authorList>
    </citation>
    <scope>NUCLEOTIDE SEQUENCE [LARGE SCALE GENOMIC DNA]</scope>
    <source>
        <strain evidence="2">Cs_M1</strain>
        <tissue evidence="2">Blood</tissue>
    </source>
</reference>
<dbReference type="Proteomes" id="UP001356427">
    <property type="component" value="Unassembled WGS sequence"/>
</dbReference>
<name>A0AAN8L739_9TELE</name>
<feature type="compositionally biased region" description="Basic and acidic residues" evidence="1">
    <location>
        <begin position="94"/>
        <end position="110"/>
    </location>
</feature>
<gene>
    <name evidence="2" type="ORF">J4Q44_G00230430</name>
</gene>